<dbReference type="Gramene" id="Pp3c20_10830V3.4">
    <property type="protein sequence ID" value="PAC:32946929.CDS.1"/>
    <property type="gene ID" value="Pp3c20_10830"/>
</dbReference>
<evidence type="ECO:0000313" key="3">
    <source>
        <dbReference type="EnsemblPlants" id="PAC:32946926.CDS.1"/>
    </source>
</evidence>
<keyword evidence="1" id="KW-0378">Hydrolase</keyword>
<reference evidence="2 4" key="2">
    <citation type="journal article" date="2018" name="Plant J.">
        <title>The Physcomitrella patens chromosome-scale assembly reveals moss genome structure and evolution.</title>
        <authorList>
            <person name="Lang D."/>
            <person name="Ullrich K.K."/>
            <person name="Murat F."/>
            <person name="Fuchs J."/>
            <person name="Jenkins J."/>
            <person name="Haas F.B."/>
            <person name="Piednoel M."/>
            <person name="Gundlach H."/>
            <person name="Van Bel M."/>
            <person name="Meyberg R."/>
            <person name="Vives C."/>
            <person name="Morata J."/>
            <person name="Symeonidi A."/>
            <person name="Hiss M."/>
            <person name="Muchero W."/>
            <person name="Kamisugi Y."/>
            <person name="Saleh O."/>
            <person name="Blanc G."/>
            <person name="Decker E.L."/>
            <person name="van Gessel N."/>
            <person name="Grimwood J."/>
            <person name="Hayes R.D."/>
            <person name="Graham S.W."/>
            <person name="Gunter L.E."/>
            <person name="McDaniel S.F."/>
            <person name="Hoernstein S.N.W."/>
            <person name="Larsson A."/>
            <person name="Li F.W."/>
            <person name="Perroud P.F."/>
            <person name="Phillips J."/>
            <person name="Ranjan P."/>
            <person name="Rokshar D.S."/>
            <person name="Rothfels C.J."/>
            <person name="Schneider L."/>
            <person name="Shu S."/>
            <person name="Stevenson D.W."/>
            <person name="Thummler F."/>
            <person name="Tillich M."/>
            <person name="Villarreal Aguilar J.C."/>
            <person name="Widiez T."/>
            <person name="Wong G.K."/>
            <person name="Wymore A."/>
            <person name="Zhang Y."/>
            <person name="Zimmer A.D."/>
            <person name="Quatrano R.S."/>
            <person name="Mayer K.F.X."/>
            <person name="Goodstein D."/>
            <person name="Casacuberta J.M."/>
            <person name="Vandepoele K."/>
            <person name="Reski R."/>
            <person name="Cuming A.C."/>
            <person name="Tuskan G.A."/>
            <person name="Maumus F."/>
            <person name="Salse J."/>
            <person name="Schmutz J."/>
            <person name="Rensing S.A."/>
        </authorList>
    </citation>
    <scope>NUCLEOTIDE SEQUENCE [LARGE SCALE GENOMIC DNA]</scope>
    <source>
        <strain evidence="3 4">cv. Gransden 2004</strain>
    </source>
</reference>
<dbReference type="EnsemblPlants" id="Pp3c20_10830V3.1">
    <property type="protein sequence ID" value="PAC:32946926.CDS.1"/>
    <property type="gene ID" value="Pp3c20_10830"/>
</dbReference>
<dbReference type="Gramene" id="Pp3c20_10830V3.5">
    <property type="protein sequence ID" value="PAC:32946930.CDS.1"/>
    <property type="gene ID" value="Pp3c20_10830"/>
</dbReference>
<dbReference type="InterPro" id="IPR052043">
    <property type="entry name" value="PolySaccharide_Degr_Enz"/>
</dbReference>
<proteinExistence type="predicted"/>
<dbReference type="Gene3D" id="1.50.10.10">
    <property type="match status" value="1"/>
</dbReference>
<dbReference type="EMBL" id="ABEU02000020">
    <property type="protein sequence ID" value="PNR33067.1"/>
    <property type="molecule type" value="Genomic_DNA"/>
</dbReference>
<dbReference type="RefSeq" id="XP_024358158.1">
    <property type="nucleotide sequence ID" value="XM_024502390.2"/>
</dbReference>
<reference evidence="2 4" key="1">
    <citation type="journal article" date="2008" name="Science">
        <title>The Physcomitrella genome reveals evolutionary insights into the conquest of land by plants.</title>
        <authorList>
            <person name="Rensing S."/>
            <person name="Lang D."/>
            <person name="Zimmer A."/>
            <person name="Terry A."/>
            <person name="Salamov A."/>
            <person name="Shapiro H."/>
            <person name="Nishiyama T."/>
            <person name="Perroud P.-F."/>
            <person name="Lindquist E."/>
            <person name="Kamisugi Y."/>
            <person name="Tanahashi T."/>
            <person name="Sakakibara K."/>
            <person name="Fujita T."/>
            <person name="Oishi K."/>
            <person name="Shin-I T."/>
            <person name="Kuroki Y."/>
            <person name="Toyoda A."/>
            <person name="Suzuki Y."/>
            <person name="Hashimoto A."/>
            <person name="Yamaguchi K."/>
            <person name="Sugano A."/>
            <person name="Kohara Y."/>
            <person name="Fujiyama A."/>
            <person name="Anterola A."/>
            <person name="Aoki S."/>
            <person name="Ashton N."/>
            <person name="Barbazuk W.B."/>
            <person name="Barker E."/>
            <person name="Bennetzen J."/>
            <person name="Bezanilla M."/>
            <person name="Blankenship R."/>
            <person name="Cho S.H."/>
            <person name="Dutcher S."/>
            <person name="Estelle M."/>
            <person name="Fawcett J.A."/>
            <person name="Gundlach H."/>
            <person name="Hanada K."/>
            <person name="Heyl A."/>
            <person name="Hicks K.A."/>
            <person name="Hugh J."/>
            <person name="Lohr M."/>
            <person name="Mayer K."/>
            <person name="Melkozernov A."/>
            <person name="Murata T."/>
            <person name="Nelson D."/>
            <person name="Pils B."/>
            <person name="Prigge M."/>
            <person name="Reiss B."/>
            <person name="Renner T."/>
            <person name="Rombauts S."/>
            <person name="Rushton P."/>
            <person name="Sanderfoot A."/>
            <person name="Schween G."/>
            <person name="Shiu S.-H."/>
            <person name="Stueber K."/>
            <person name="Theodoulou F.L."/>
            <person name="Tu H."/>
            <person name="Van de Peer Y."/>
            <person name="Verrier P.J."/>
            <person name="Waters E."/>
            <person name="Wood A."/>
            <person name="Yang L."/>
            <person name="Cove D."/>
            <person name="Cuming A."/>
            <person name="Hasebe M."/>
            <person name="Lucas S."/>
            <person name="Mishler D.B."/>
            <person name="Reski R."/>
            <person name="Grigoriev I."/>
            <person name="Quatrano R.S."/>
            <person name="Boore J.L."/>
        </authorList>
    </citation>
    <scope>NUCLEOTIDE SEQUENCE [LARGE SCALE GENOMIC DNA]</scope>
    <source>
        <strain evidence="3 4">cv. Gransden 2004</strain>
    </source>
</reference>
<dbReference type="Proteomes" id="UP000006727">
    <property type="component" value="Chromosome 20"/>
</dbReference>
<reference evidence="3" key="3">
    <citation type="submission" date="2020-12" db="UniProtKB">
        <authorList>
            <consortium name="EnsemblPlants"/>
        </authorList>
    </citation>
    <scope>IDENTIFICATION</scope>
</reference>
<dbReference type="GO" id="GO:0005975">
    <property type="term" value="P:carbohydrate metabolic process"/>
    <property type="evidence" value="ECO:0007669"/>
    <property type="project" value="InterPro"/>
</dbReference>
<dbReference type="EnsemblPlants" id="Pp3c20_10830V3.2">
    <property type="protein sequence ID" value="PAC:32946927.CDS.1"/>
    <property type="gene ID" value="Pp3c20_10830"/>
</dbReference>
<name>A0A2K1IUW3_PHYPA</name>
<gene>
    <name evidence="3" type="primary">LOC112273499</name>
    <name evidence="2" type="ORF">PHYPA_025010</name>
</gene>
<dbReference type="STRING" id="3218.A0A2K1IUW3"/>
<dbReference type="EnsemblPlants" id="Pp3c20_10830V3.3">
    <property type="protein sequence ID" value="PAC:32946928.CDS.1"/>
    <property type="gene ID" value="Pp3c20_10830"/>
</dbReference>
<evidence type="ECO:0000256" key="1">
    <source>
        <dbReference type="ARBA" id="ARBA00022801"/>
    </source>
</evidence>
<keyword evidence="4" id="KW-1185">Reference proteome</keyword>
<dbReference type="InterPro" id="IPR010905">
    <property type="entry name" value="Glyco_hydro_88"/>
</dbReference>
<dbReference type="PaxDb" id="3218-PP1S192_4V6.1"/>
<dbReference type="InterPro" id="IPR008928">
    <property type="entry name" value="6-hairpin_glycosidase_sf"/>
</dbReference>
<dbReference type="InterPro" id="IPR012341">
    <property type="entry name" value="6hp_glycosidase-like_sf"/>
</dbReference>
<dbReference type="Gramene" id="Pp3c20_10830V3.3">
    <property type="protein sequence ID" value="PAC:32946928.CDS.1"/>
    <property type="gene ID" value="Pp3c20_10830"/>
</dbReference>
<dbReference type="KEGG" id="ppp:112273499"/>
<dbReference type="GeneID" id="112273499"/>
<dbReference type="PANTHER" id="PTHR33886">
    <property type="entry name" value="UNSATURATED RHAMNOGALACTURONAN HYDROLASE (EUROFUNG)"/>
    <property type="match status" value="1"/>
</dbReference>
<evidence type="ECO:0000313" key="2">
    <source>
        <dbReference type="EMBL" id="PNR33067.1"/>
    </source>
</evidence>
<dbReference type="GO" id="GO:0016787">
    <property type="term" value="F:hydrolase activity"/>
    <property type="evidence" value="ECO:0007669"/>
    <property type="project" value="UniProtKB-KW"/>
</dbReference>
<dbReference type="OrthoDB" id="540611at2759"/>
<evidence type="ECO:0000313" key="4">
    <source>
        <dbReference type="Proteomes" id="UP000006727"/>
    </source>
</evidence>
<dbReference type="AlphaFoldDB" id="A0A2K1IUW3"/>
<dbReference type="SUPFAM" id="SSF48208">
    <property type="entry name" value="Six-hairpin glycosidases"/>
    <property type="match status" value="1"/>
</dbReference>
<dbReference type="Gramene" id="Pp3c20_10830V3.1">
    <property type="protein sequence ID" value="PAC:32946926.CDS.1"/>
    <property type="gene ID" value="Pp3c20_10830"/>
</dbReference>
<organism evidence="2">
    <name type="scientific">Physcomitrium patens</name>
    <name type="common">Spreading-leaved earth moss</name>
    <name type="synonym">Physcomitrella patens</name>
    <dbReference type="NCBI Taxonomy" id="3218"/>
    <lineage>
        <taxon>Eukaryota</taxon>
        <taxon>Viridiplantae</taxon>
        <taxon>Streptophyta</taxon>
        <taxon>Embryophyta</taxon>
        <taxon>Bryophyta</taxon>
        <taxon>Bryophytina</taxon>
        <taxon>Bryopsida</taxon>
        <taxon>Funariidae</taxon>
        <taxon>Funariales</taxon>
        <taxon>Funariaceae</taxon>
        <taxon>Physcomitrium</taxon>
    </lineage>
</organism>
<dbReference type="EnsemblPlants" id="Pp3c20_10830V3.5">
    <property type="protein sequence ID" value="PAC:32946930.CDS.1"/>
    <property type="gene ID" value="Pp3c20_10830"/>
</dbReference>
<dbReference type="Pfam" id="PF07470">
    <property type="entry name" value="Glyco_hydro_88"/>
    <property type="match status" value="1"/>
</dbReference>
<dbReference type="EnsemblPlants" id="Pp3c20_10830V3.4">
    <property type="protein sequence ID" value="PAC:32946929.CDS.1"/>
    <property type="gene ID" value="Pp3c20_10830"/>
</dbReference>
<accession>A0A2K1IUW3</accession>
<sequence>MKSRYGLFLVAIGISIMCLGPWIPVASATVSEHEPLDLAKRMAITSMKEWRVMGPAKDRFQYELGVFLRGIELVWKATGDKSYFDYIKFKVERHVMDNGTIAGNYNFTEFTLDNILTGRLLLTLYRQTGEMKYRTAAKTLREQLRQQPRTREGGFWHKLVYPYQMWLDGLYMAEPFYAEYGTLFHEPKEFNDIASQFIIMEKHSRDSKSGLLYHGYDESRAQNWSDPKTGRSPSFWGRAMGWYFMAIVDTLEYFPKHHPKRAHLLAITHRLAIVLKEVQDSKSGLWWQVLDKPYKKGNYLESSASAMFVYSYAKGVRKGYLPKMYLSVAQKGYVGIVSNFVVETADMGVNYTRIASVGGLGGTPYRNGTFEYYISEPIATNDPKGVGPFMMCSVEMARV</sequence>
<dbReference type="Gramene" id="Pp3c20_10830V3.2">
    <property type="protein sequence ID" value="PAC:32946927.CDS.1"/>
    <property type="gene ID" value="Pp3c20_10830"/>
</dbReference>
<dbReference type="PANTHER" id="PTHR33886:SF8">
    <property type="entry name" value="UNSATURATED RHAMNOGALACTURONAN HYDROLASE (EUROFUNG)"/>
    <property type="match status" value="1"/>
</dbReference>
<dbReference type="RefSeq" id="XP_024358159.1">
    <property type="nucleotide sequence ID" value="XM_024502391.2"/>
</dbReference>
<protein>
    <submittedName>
        <fullName evidence="2 3">Uncharacterized protein</fullName>
    </submittedName>
</protein>